<reference evidence="1 2" key="1">
    <citation type="journal article" date="2023" name="Limnol Oceanogr Lett">
        <title>Environmental adaptations by the intertidal Antarctic cyanobacterium Halotia branconii CENA392 as revealed using long-read genome sequencing.</title>
        <authorList>
            <person name="Dextro R.B."/>
            <person name="Delbaje E."/>
            <person name="Freitas P.N.N."/>
            <person name="Geraldes V."/>
            <person name="Pinto E."/>
            <person name="Long P.F."/>
            <person name="Fiore M.F."/>
        </authorList>
    </citation>
    <scope>NUCLEOTIDE SEQUENCE [LARGE SCALE GENOMIC DNA]</scope>
    <source>
        <strain evidence="1 2">CENA392</strain>
    </source>
</reference>
<evidence type="ECO:0000313" key="1">
    <source>
        <dbReference type="EMBL" id="WGV27531.1"/>
    </source>
</evidence>
<dbReference type="Proteomes" id="UP001223520">
    <property type="component" value="Chromosome"/>
</dbReference>
<sequence length="121" mass="14262">MLDIVFYSQAKETVDSVDVSQDFYKWLTQSDFSKIAKSQEMEMKPDGEAVKSTVIILEGENRRKFSDFFRDAIVQECDDVLKKLGSSPSKEEYTHITYRLKMLQSLRKVIEDEKCKYLEWK</sequence>
<protein>
    <submittedName>
        <fullName evidence="1">Uncharacterized protein</fullName>
    </submittedName>
</protein>
<keyword evidence="2" id="KW-1185">Reference proteome</keyword>
<name>A0AAJ6NW10_9CYAN</name>
<organism evidence="1 2">
    <name type="scientific">Halotia branconii CENA392</name>
    <dbReference type="NCBI Taxonomy" id="1539056"/>
    <lineage>
        <taxon>Bacteria</taxon>
        <taxon>Bacillati</taxon>
        <taxon>Cyanobacteriota</taxon>
        <taxon>Cyanophyceae</taxon>
        <taxon>Nostocales</taxon>
        <taxon>Nodulariaceae</taxon>
        <taxon>Halotia</taxon>
    </lineage>
</organism>
<dbReference type="RefSeq" id="WP_281484770.1">
    <property type="nucleotide sequence ID" value="NZ_CP124543.1"/>
</dbReference>
<accession>A0AAJ6NW10</accession>
<dbReference type="KEGG" id="hbq:QI031_08600"/>
<evidence type="ECO:0000313" key="2">
    <source>
        <dbReference type="Proteomes" id="UP001223520"/>
    </source>
</evidence>
<gene>
    <name evidence="1" type="ORF">QI031_08600</name>
</gene>
<dbReference type="AlphaFoldDB" id="A0AAJ6NW10"/>
<proteinExistence type="predicted"/>
<dbReference type="EMBL" id="CP124543">
    <property type="protein sequence ID" value="WGV27531.1"/>
    <property type="molecule type" value="Genomic_DNA"/>
</dbReference>